<protein>
    <recommendedName>
        <fullName evidence="4">Peroxin 20</fullName>
    </recommendedName>
</protein>
<evidence type="ECO:0000313" key="3">
    <source>
        <dbReference type="Proteomes" id="UP000701801"/>
    </source>
</evidence>
<organism evidence="2 3">
    <name type="scientific">Hymenoscyphus albidus</name>
    <dbReference type="NCBI Taxonomy" id="595503"/>
    <lineage>
        <taxon>Eukaryota</taxon>
        <taxon>Fungi</taxon>
        <taxon>Dikarya</taxon>
        <taxon>Ascomycota</taxon>
        <taxon>Pezizomycotina</taxon>
        <taxon>Leotiomycetes</taxon>
        <taxon>Helotiales</taxon>
        <taxon>Helotiaceae</taxon>
        <taxon>Hymenoscyphus</taxon>
    </lineage>
</organism>
<dbReference type="Gene3D" id="6.10.280.230">
    <property type="match status" value="1"/>
</dbReference>
<gene>
    <name evidence="2" type="ORF">HYALB_00013670</name>
</gene>
<feature type="compositionally biased region" description="Polar residues" evidence="1">
    <location>
        <begin position="10"/>
        <end position="45"/>
    </location>
</feature>
<keyword evidence="3" id="KW-1185">Reference proteome</keyword>
<comment type="caution">
    <text evidence="2">The sequence shown here is derived from an EMBL/GenBank/DDBJ whole genome shotgun (WGS) entry which is preliminary data.</text>
</comment>
<accession>A0A9N9LXI1</accession>
<dbReference type="Proteomes" id="UP000701801">
    <property type="component" value="Unassembled WGS sequence"/>
</dbReference>
<evidence type="ECO:0000256" key="1">
    <source>
        <dbReference type="SAM" id="MobiDB-lite"/>
    </source>
</evidence>
<dbReference type="EMBL" id="CAJVRM010000375">
    <property type="protein sequence ID" value="CAG8980302.1"/>
    <property type="molecule type" value="Genomic_DNA"/>
</dbReference>
<sequence>MAESMCGPSNAVNTFQKHTSVDRTLQQDRLINRQSPSQGFRSSPGPNAGLLDPEFEAFQAGRPPLDSQVATPFTYTHTPSPFQAAGPSWVSDFQNLNIAGPAAQRQTHTPQPQQHEALKGWHQEFVRQQSGMNASHVQSPVQSGLQSSYTPMASGMHMGGQYMGGNMIGGFPGPQVASSIAVQKQPTTDMFDEEAFARAFEEAEQAELEIQAEPEALAEEGTVETETEVATETQQTIILDDSVLLAESAERLMEMESNNQTQPAIGADSILPQNQTERDTHNHDDLARTAGQLLTNVSNDTSDKFQQSKFLDLMRAFRDKEVLVDGDKIVAKPYADLENDAERAVGVAKGATENVVSA</sequence>
<proteinExistence type="predicted"/>
<reference evidence="2" key="1">
    <citation type="submission" date="2021-07" db="EMBL/GenBank/DDBJ databases">
        <authorList>
            <person name="Durling M."/>
        </authorList>
    </citation>
    <scope>NUCLEOTIDE SEQUENCE</scope>
</reference>
<feature type="region of interest" description="Disordered" evidence="1">
    <location>
        <begin position="1"/>
        <end position="52"/>
    </location>
</feature>
<name>A0A9N9LXI1_9HELO</name>
<evidence type="ECO:0000313" key="2">
    <source>
        <dbReference type="EMBL" id="CAG8980302.1"/>
    </source>
</evidence>
<evidence type="ECO:0008006" key="4">
    <source>
        <dbReference type="Google" id="ProtNLM"/>
    </source>
</evidence>
<dbReference type="AlphaFoldDB" id="A0A9N9LXI1"/>
<dbReference type="OrthoDB" id="5407351at2759"/>